<organism evidence="2 3">
    <name type="scientific">Pleuronectes platessa</name>
    <name type="common">European plaice</name>
    <dbReference type="NCBI Taxonomy" id="8262"/>
    <lineage>
        <taxon>Eukaryota</taxon>
        <taxon>Metazoa</taxon>
        <taxon>Chordata</taxon>
        <taxon>Craniata</taxon>
        <taxon>Vertebrata</taxon>
        <taxon>Euteleostomi</taxon>
        <taxon>Actinopterygii</taxon>
        <taxon>Neopterygii</taxon>
        <taxon>Teleostei</taxon>
        <taxon>Neoteleostei</taxon>
        <taxon>Acanthomorphata</taxon>
        <taxon>Carangaria</taxon>
        <taxon>Pleuronectiformes</taxon>
        <taxon>Pleuronectoidei</taxon>
        <taxon>Pleuronectidae</taxon>
        <taxon>Pleuronectes</taxon>
    </lineage>
</organism>
<keyword evidence="3" id="KW-1185">Reference proteome</keyword>
<comment type="caution">
    <text evidence="2">The sequence shown here is derived from an EMBL/GenBank/DDBJ whole genome shotgun (WGS) entry which is preliminary data.</text>
</comment>
<gene>
    <name evidence="2" type="ORF">PLEPLA_LOCUS9567</name>
</gene>
<dbReference type="Proteomes" id="UP001153269">
    <property type="component" value="Unassembled WGS sequence"/>
</dbReference>
<dbReference type="EMBL" id="CADEAL010000539">
    <property type="protein sequence ID" value="CAB1421680.1"/>
    <property type="molecule type" value="Genomic_DNA"/>
</dbReference>
<evidence type="ECO:0000313" key="2">
    <source>
        <dbReference type="EMBL" id="CAB1421680.1"/>
    </source>
</evidence>
<proteinExistence type="predicted"/>
<feature type="compositionally biased region" description="Basic residues" evidence="1">
    <location>
        <begin position="73"/>
        <end position="89"/>
    </location>
</feature>
<reference evidence="2" key="1">
    <citation type="submission" date="2020-03" db="EMBL/GenBank/DDBJ databases">
        <authorList>
            <person name="Weist P."/>
        </authorList>
    </citation>
    <scope>NUCLEOTIDE SEQUENCE</scope>
</reference>
<dbReference type="AlphaFoldDB" id="A0A9N7Y7X5"/>
<feature type="region of interest" description="Disordered" evidence="1">
    <location>
        <begin position="42"/>
        <end position="89"/>
    </location>
</feature>
<accession>A0A9N7Y7X5</accession>
<protein>
    <submittedName>
        <fullName evidence="2">Uncharacterized protein</fullName>
    </submittedName>
</protein>
<evidence type="ECO:0000313" key="3">
    <source>
        <dbReference type="Proteomes" id="UP001153269"/>
    </source>
</evidence>
<evidence type="ECO:0000256" key="1">
    <source>
        <dbReference type="SAM" id="MobiDB-lite"/>
    </source>
</evidence>
<sequence length="89" mass="10193">MPGWKKNIPACLQPDQEGVKTWTPPPAGSSFVLMTTVSRPRHVFSPGDSRRDGHLSPLRPQGQSVFRPCPLHEHKHLHPNRRCRSVRRR</sequence>
<name>A0A9N7Y7X5_PLEPL</name>
<feature type="region of interest" description="Disordered" evidence="1">
    <location>
        <begin position="1"/>
        <end position="25"/>
    </location>
</feature>